<keyword evidence="3" id="KW-1185">Reference proteome</keyword>
<evidence type="ECO:0000313" key="3">
    <source>
        <dbReference type="Proteomes" id="UP000075666"/>
    </source>
</evidence>
<dbReference type="PATRIC" id="fig|46224.3.peg.2415"/>
<dbReference type="EMBL" id="CP066701">
    <property type="protein sequence ID" value="QQX26239.1"/>
    <property type="molecule type" value="Genomic_DNA"/>
</dbReference>
<dbReference type="KEGG" id="hspo:JGZ69_04970"/>
<dbReference type="RefSeq" id="WP_066229938.1">
    <property type="nucleotide sequence ID" value="NZ_CP066701.1"/>
</dbReference>
<dbReference type="AlphaFoldDB" id="A0A150L989"/>
<gene>
    <name evidence="1" type="ORF">B4102_2835</name>
    <name evidence="2" type="ORF">JGZ69_04970</name>
</gene>
<dbReference type="OrthoDB" id="9758243at2"/>
<name>A0A150L989_9BACI</name>
<dbReference type="STRING" id="46224.B4102_2835"/>
<proteinExistence type="predicted"/>
<reference evidence="2 4" key="2">
    <citation type="submission" date="2020-12" db="EMBL/GenBank/DDBJ databases">
        <title>Taxonomic evaluation of the Bacillus sporothermodurans group of bacteria based on whole genome sequences.</title>
        <authorList>
            <person name="Fiedler G."/>
            <person name="Herbstmann A.-D."/>
            <person name="Doll E."/>
            <person name="Wenning M."/>
            <person name="Brinks E."/>
            <person name="Kabisch J."/>
            <person name="Breitenwieser F."/>
            <person name="Lappann M."/>
            <person name="Boehnlein C."/>
            <person name="Franz C."/>
        </authorList>
    </citation>
    <scope>NUCLEOTIDE SEQUENCE [LARGE SCALE GENOMIC DNA]</scope>
    <source>
        <strain evidence="2 4">DSM 10599</strain>
    </source>
</reference>
<organism evidence="1 3">
    <name type="scientific">Heyndrickxia sporothermodurans</name>
    <dbReference type="NCBI Taxonomy" id="46224"/>
    <lineage>
        <taxon>Bacteria</taxon>
        <taxon>Bacillati</taxon>
        <taxon>Bacillota</taxon>
        <taxon>Bacilli</taxon>
        <taxon>Bacillales</taxon>
        <taxon>Bacillaceae</taxon>
        <taxon>Heyndrickxia</taxon>
    </lineage>
</organism>
<accession>A0A150L989</accession>
<sequence length="82" mass="9647">MELDAFDNQFIADLIHKTVKEVKNSSQLIGQVNIDIYAKVKLAVKRMLIQEKITRKQLEVISNAVMKQVEEQYRDWPRMQSL</sequence>
<protein>
    <submittedName>
        <fullName evidence="1">Uncharacterized protein</fullName>
    </submittedName>
</protein>
<evidence type="ECO:0000313" key="2">
    <source>
        <dbReference type="EMBL" id="QQX26239.1"/>
    </source>
</evidence>
<evidence type="ECO:0000313" key="4">
    <source>
        <dbReference type="Proteomes" id="UP000595512"/>
    </source>
</evidence>
<dbReference type="Proteomes" id="UP000075666">
    <property type="component" value="Unassembled WGS sequence"/>
</dbReference>
<evidence type="ECO:0000313" key="1">
    <source>
        <dbReference type="EMBL" id="KYD08262.1"/>
    </source>
</evidence>
<dbReference type="EMBL" id="LQYN01000033">
    <property type="protein sequence ID" value="KYD08262.1"/>
    <property type="molecule type" value="Genomic_DNA"/>
</dbReference>
<reference evidence="1 3" key="1">
    <citation type="submission" date="2016-01" db="EMBL/GenBank/DDBJ databases">
        <title>Genome Sequences of Twelve Sporeforming Bacillus Species Isolated from Foods.</title>
        <authorList>
            <person name="Berendsen E.M."/>
            <person name="Wells-Bennik M.H."/>
            <person name="Krawcyk A.O."/>
            <person name="De Jong A."/>
            <person name="Holsappel S."/>
            <person name="Eijlander R.T."/>
            <person name="Kuipers O.P."/>
        </authorList>
    </citation>
    <scope>NUCLEOTIDE SEQUENCE [LARGE SCALE GENOMIC DNA]</scope>
    <source>
        <strain evidence="1 3">B4102</strain>
    </source>
</reference>
<dbReference type="Proteomes" id="UP000595512">
    <property type="component" value="Chromosome"/>
</dbReference>